<organism evidence="1 2">
    <name type="scientific">Streptomyces lydicus</name>
    <dbReference type="NCBI Taxonomy" id="47763"/>
    <lineage>
        <taxon>Bacteria</taxon>
        <taxon>Bacillati</taxon>
        <taxon>Actinomycetota</taxon>
        <taxon>Actinomycetes</taxon>
        <taxon>Kitasatosporales</taxon>
        <taxon>Streptomycetaceae</taxon>
        <taxon>Streptomyces</taxon>
    </lineage>
</organism>
<name>A0A1D7VVS1_9ACTN</name>
<evidence type="ECO:0000313" key="2">
    <source>
        <dbReference type="Proteomes" id="UP000094094"/>
    </source>
</evidence>
<proteinExistence type="predicted"/>
<evidence type="ECO:0000313" key="1">
    <source>
        <dbReference type="EMBL" id="AOP50831.1"/>
    </source>
</evidence>
<dbReference type="AlphaFoldDB" id="A0A1D7VVS1"/>
<dbReference type="KEGG" id="slc:SL103_35430"/>
<reference evidence="1 2" key="1">
    <citation type="submission" date="2016-09" db="EMBL/GenBank/DDBJ databases">
        <title>Complete genome sequencing of Streptomyces lydicus 103 and metabolic pathways analysis of antibiotic biosynthesis.</title>
        <authorList>
            <person name="Jia N."/>
            <person name="Ding M.-Z."/>
            <person name="Gao F."/>
            <person name="Yuan Y.-J."/>
        </authorList>
    </citation>
    <scope>NUCLEOTIDE SEQUENCE [LARGE SCALE GENOMIC DNA]</scope>
    <source>
        <strain evidence="1 2">103</strain>
    </source>
</reference>
<dbReference type="Proteomes" id="UP000094094">
    <property type="component" value="Chromosome"/>
</dbReference>
<keyword evidence="2" id="KW-1185">Reference proteome</keyword>
<protein>
    <submittedName>
        <fullName evidence="1">Uncharacterized protein</fullName>
    </submittedName>
</protein>
<accession>A0A1D7VVS1</accession>
<dbReference type="EMBL" id="CP017157">
    <property type="protein sequence ID" value="AOP50831.1"/>
    <property type="molecule type" value="Genomic_DNA"/>
</dbReference>
<gene>
    <name evidence="1" type="ORF">SL103_35430</name>
</gene>
<sequence length="67" mass="7363">MVSGRTAGTAAELEGAPEAEVEGEVEVGVGVVVLIGVSLGEFDGVRQHMRHCRSWRCCRSWWSWCWG</sequence>